<evidence type="ECO:0000256" key="10">
    <source>
        <dbReference type="ARBA" id="ARBA00032148"/>
    </source>
</evidence>
<keyword evidence="3" id="KW-0602">Photosynthesis</keyword>
<dbReference type="EMBL" id="OZ075146">
    <property type="protein sequence ID" value="CAL5053896.1"/>
    <property type="molecule type" value="Genomic_DNA"/>
</dbReference>
<proteinExistence type="inferred from homology"/>
<dbReference type="Proteomes" id="UP001497457">
    <property type="component" value="Chromosome 36b"/>
</dbReference>
<keyword evidence="5" id="KW-0809">Transit peptide</keyword>
<accession>A0ABC9EA97</accession>
<reference evidence="16" key="1">
    <citation type="submission" date="2024-06" db="EMBL/GenBank/DDBJ databases">
        <authorList>
            <person name="Ryan C."/>
        </authorList>
    </citation>
    <scope>NUCLEOTIDE SEQUENCE [LARGE SCALE GENOMIC DNA]</scope>
</reference>
<dbReference type="GO" id="GO:0009523">
    <property type="term" value="C:photosystem II"/>
    <property type="evidence" value="ECO:0007669"/>
    <property type="project" value="UniProtKB-KW"/>
</dbReference>
<organism evidence="15 16">
    <name type="scientific">Urochloa decumbens</name>
    <dbReference type="NCBI Taxonomy" id="240449"/>
    <lineage>
        <taxon>Eukaryota</taxon>
        <taxon>Viridiplantae</taxon>
        <taxon>Streptophyta</taxon>
        <taxon>Embryophyta</taxon>
        <taxon>Tracheophyta</taxon>
        <taxon>Spermatophyta</taxon>
        <taxon>Magnoliopsida</taxon>
        <taxon>Liliopsida</taxon>
        <taxon>Poales</taxon>
        <taxon>Poaceae</taxon>
        <taxon>PACMAD clade</taxon>
        <taxon>Panicoideae</taxon>
        <taxon>Panicodae</taxon>
        <taxon>Paniceae</taxon>
        <taxon>Melinidinae</taxon>
        <taxon>Urochloa</taxon>
    </lineage>
</organism>
<keyword evidence="6" id="KW-0793">Thylakoid</keyword>
<sequence length="330" mass="35242">MTPRGALSPDPNSIRMPPRTRRSLATPTPPRPSPRYHSYRPAHPQLALLEARRQSQQQVATQRAKQAAAIAMASTSCFLHQSTARLGAAAASPRPQVPRTQLVCKAQRQDAAAEGDAAAVTRRAALTLLAGVAAVGAKVNPAAAAYGEAANVFGKQKPTTEYIAYSGDGFKLLIPSKWNPSKEREFPGQVLRYEDNFDANSNVSVIVQPTTKKSITDYGSPEEFLSQVDFLLGKQAYSGKTDSEGGFETDAVATANILESSAPVVDGKQYYTVSVLTRTADGDEGGKHQLITATVSDGKLYICKAQAGDKRWFKGARKGVEKAASSFSVA</sequence>
<evidence type="ECO:0000313" key="15">
    <source>
        <dbReference type="EMBL" id="CAL5053896.1"/>
    </source>
</evidence>
<dbReference type="SUPFAM" id="SSF55724">
    <property type="entry name" value="Mog1p/PsbP-like"/>
    <property type="match status" value="1"/>
</dbReference>
<dbReference type="InterPro" id="IPR002683">
    <property type="entry name" value="PsbP_C"/>
</dbReference>
<comment type="function">
    <text evidence="1">May be involved in the regulation of photosystem II.</text>
</comment>
<keyword evidence="2" id="KW-0150">Chloroplast</keyword>
<dbReference type="AlphaFoldDB" id="A0ABC9EA97"/>
<evidence type="ECO:0000256" key="4">
    <source>
        <dbReference type="ARBA" id="ARBA00022640"/>
    </source>
</evidence>
<evidence type="ECO:0000256" key="12">
    <source>
        <dbReference type="ARBA" id="ARBA00046272"/>
    </source>
</evidence>
<dbReference type="Pfam" id="PF01789">
    <property type="entry name" value="PsbP"/>
    <property type="match status" value="1"/>
</dbReference>
<evidence type="ECO:0000256" key="6">
    <source>
        <dbReference type="ARBA" id="ARBA00023078"/>
    </source>
</evidence>
<comment type="subcellular location">
    <subcellularLocation>
        <location evidence="12">Plastid</location>
        <location evidence="12">Chloroplast thylakoid</location>
    </subcellularLocation>
</comment>
<dbReference type="InterPro" id="IPR016123">
    <property type="entry name" value="Mog1/PsbP_a/b/a-sand"/>
</dbReference>
<evidence type="ECO:0000256" key="1">
    <source>
        <dbReference type="ARBA" id="ARBA00002851"/>
    </source>
</evidence>
<feature type="domain" description="PsbP C-terminal" evidence="14">
    <location>
        <begin position="162"/>
        <end position="329"/>
    </location>
</feature>
<keyword evidence="7" id="KW-0604">Photosystem II</keyword>
<evidence type="ECO:0000256" key="9">
    <source>
        <dbReference type="ARBA" id="ARBA00031606"/>
    </source>
</evidence>
<dbReference type="GO" id="GO:0015979">
    <property type="term" value="P:photosynthesis"/>
    <property type="evidence" value="ECO:0007669"/>
    <property type="project" value="UniProtKB-KW"/>
</dbReference>
<evidence type="ECO:0000256" key="13">
    <source>
        <dbReference type="SAM" id="MobiDB-lite"/>
    </source>
</evidence>
<keyword evidence="4" id="KW-0934">Plastid</keyword>
<evidence type="ECO:0000256" key="8">
    <source>
        <dbReference type="ARBA" id="ARBA00029584"/>
    </source>
</evidence>
<protein>
    <recommendedName>
        <fullName evidence="10">23 kDa subunit of oxygen evolving system of photosystem II</fullName>
    </recommendedName>
    <alternativeName>
        <fullName evidence="9">23 kDa thylakoid membrane protein</fullName>
    </alternativeName>
    <alternativeName>
        <fullName evidence="8">OEC 23 kDa subunit</fullName>
    </alternativeName>
</protein>
<evidence type="ECO:0000256" key="11">
    <source>
        <dbReference type="ARBA" id="ARBA00035638"/>
    </source>
</evidence>
<evidence type="ECO:0000256" key="3">
    <source>
        <dbReference type="ARBA" id="ARBA00022531"/>
    </source>
</evidence>
<dbReference type="GO" id="GO:0009534">
    <property type="term" value="C:chloroplast thylakoid"/>
    <property type="evidence" value="ECO:0007669"/>
    <property type="project" value="UniProtKB-SubCell"/>
</dbReference>
<dbReference type="PANTHER" id="PTHR31407">
    <property type="match status" value="1"/>
</dbReference>
<reference evidence="15 16" key="2">
    <citation type="submission" date="2024-10" db="EMBL/GenBank/DDBJ databases">
        <authorList>
            <person name="Ryan C."/>
        </authorList>
    </citation>
    <scope>NUCLEOTIDE SEQUENCE [LARGE SCALE GENOMIC DNA]</scope>
</reference>
<evidence type="ECO:0000259" key="14">
    <source>
        <dbReference type="Pfam" id="PF01789"/>
    </source>
</evidence>
<name>A0ABC9EA97_9POAL</name>
<feature type="region of interest" description="Disordered" evidence="13">
    <location>
        <begin position="1"/>
        <end position="40"/>
    </location>
</feature>
<dbReference type="PANTHER" id="PTHR31407:SF6">
    <property type="entry name" value="OXYGEN-EVOLVING ENHANCER PROTEIN 2-1, CHLOROPLASTIC"/>
    <property type="match status" value="1"/>
</dbReference>
<comment type="similarity">
    <text evidence="11">Belongs to the PsbP family.</text>
</comment>
<evidence type="ECO:0000256" key="7">
    <source>
        <dbReference type="ARBA" id="ARBA00023276"/>
    </source>
</evidence>
<evidence type="ECO:0000256" key="2">
    <source>
        <dbReference type="ARBA" id="ARBA00022528"/>
    </source>
</evidence>
<evidence type="ECO:0000313" key="16">
    <source>
        <dbReference type="Proteomes" id="UP001497457"/>
    </source>
</evidence>
<dbReference type="Gene3D" id="3.40.1000.10">
    <property type="entry name" value="Mog1/PsbP, alpha/beta/alpha sandwich"/>
    <property type="match status" value="1"/>
</dbReference>
<evidence type="ECO:0000256" key="5">
    <source>
        <dbReference type="ARBA" id="ARBA00022946"/>
    </source>
</evidence>
<keyword evidence="16" id="KW-1185">Reference proteome</keyword>
<gene>
    <name evidence="15" type="ORF">URODEC1_LOCUS93490</name>
</gene>